<gene>
    <name evidence="2" type="ORF">K3166_10220</name>
</gene>
<keyword evidence="1" id="KW-0472">Membrane</keyword>
<feature type="transmembrane region" description="Helical" evidence="1">
    <location>
        <begin position="61"/>
        <end position="82"/>
    </location>
</feature>
<dbReference type="EMBL" id="CP081297">
    <property type="protein sequence ID" value="QZD86587.1"/>
    <property type="molecule type" value="Genomic_DNA"/>
</dbReference>
<proteinExistence type="predicted"/>
<dbReference type="Proteomes" id="UP000824280">
    <property type="component" value="Chromosome"/>
</dbReference>
<evidence type="ECO:0000313" key="3">
    <source>
        <dbReference type="Proteomes" id="UP000824280"/>
    </source>
</evidence>
<protein>
    <submittedName>
        <fullName evidence="2">Uncharacterized protein</fullName>
    </submittedName>
</protein>
<keyword evidence="1" id="KW-1133">Transmembrane helix</keyword>
<accession>A0ABX8ZGD3</accession>
<keyword evidence="1" id="KW-0812">Transmembrane</keyword>
<reference evidence="2 3" key="1">
    <citation type="submission" date="2021-08" db="EMBL/GenBank/DDBJ databases">
        <title>Comparative Genomics Analysis of the Genus Qipengyuania Reveals Extensive Genetic Diversity and Metabolic Versatility, Including the Description of Fifteen Novel Species.</title>
        <authorList>
            <person name="Liu Y."/>
        </authorList>
    </citation>
    <scope>NUCLEOTIDE SEQUENCE [LARGE SCALE GENOMIC DNA]</scope>
    <source>
        <strain evidence="2 3">1XM2-8</strain>
    </source>
</reference>
<sequence>MAIVIGFALAWALSPLDWFDGFILFLLGSTAGDWDRQLNPIVDRVGGPSFPWDDMHAGDKLAYFLPNLAITIFGLIFLAMAIQFSRVAIDWLGIGVGIFGITLGVGQGYWKWKHRYLSLDGS</sequence>
<organism evidence="2 3">
    <name type="scientific">Qipengyuania psychrotolerans</name>
    <dbReference type="NCBI Taxonomy" id="2867238"/>
    <lineage>
        <taxon>Bacteria</taxon>
        <taxon>Pseudomonadati</taxon>
        <taxon>Pseudomonadota</taxon>
        <taxon>Alphaproteobacteria</taxon>
        <taxon>Sphingomonadales</taxon>
        <taxon>Erythrobacteraceae</taxon>
        <taxon>Qipengyuania</taxon>
    </lineage>
</organism>
<dbReference type="RefSeq" id="WP_221422131.1">
    <property type="nucleotide sequence ID" value="NZ_CP081297.1"/>
</dbReference>
<name>A0ABX8ZGD3_9SPHN</name>
<feature type="transmembrane region" description="Helical" evidence="1">
    <location>
        <begin position="89"/>
        <end position="110"/>
    </location>
</feature>
<keyword evidence="3" id="KW-1185">Reference proteome</keyword>
<evidence type="ECO:0000313" key="2">
    <source>
        <dbReference type="EMBL" id="QZD86587.1"/>
    </source>
</evidence>
<evidence type="ECO:0000256" key="1">
    <source>
        <dbReference type="SAM" id="Phobius"/>
    </source>
</evidence>